<feature type="signal peptide" evidence="1">
    <location>
        <begin position="1"/>
        <end position="25"/>
    </location>
</feature>
<dbReference type="Gene3D" id="2.120.10.30">
    <property type="entry name" value="TolB, C-terminal domain"/>
    <property type="match status" value="1"/>
</dbReference>
<comment type="caution">
    <text evidence="2">The sequence shown here is derived from an EMBL/GenBank/DDBJ whole genome shotgun (WGS) entry which is preliminary data.</text>
</comment>
<evidence type="ECO:0008006" key="4">
    <source>
        <dbReference type="Google" id="ProtNLM"/>
    </source>
</evidence>
<gene>
    <name evidence="2" type="ORF">HKN21_11580</name>
</gene>
<sequence>MSKRVILCLLALVVSALSFPLTAEAQYFGKNKVQYKDFDWAILETEHFEVYYYEKEKEAAFDAARMAERSYARLSHILDHEIKEKVPLVLYASHADFQSTNISPGFIGEGTGGVTEFLKRRVFLPFTGSYAELEHVLTHELVHAFQVDILWGGDARSLLANPFAFQPPLWVMEGSAEYLALGGLDPLTEMWLRDGALQGYLTPIPILNHTYDIRVYRFGQAIFEYIGRRFGPEKVGELLKRIAASRNVDRSIRHVTGMSMQKLSEQWLEEVRKTYMPQIANHEKPANFSKRLTDAARDRTGFNLSPAVSPTGDKVVFVTNRNLNNGIYLASTLDGRVLKKLVEGGTSGDLESLRFFYSSFDWAPNGRLIAFPAKSSGKDDINIFDVDEGKRVARLRFDIDGIRSPSFSPD</sequence>
<dbReference type="AlphaFoldDB" id="A0A7Y2EFV7"/>
<reference evidence="2 3" key="1">
    <citation type="submission" date="2020-03" db="EMBL/GenBank/DDBJ databases">
        <title>Metabolic flexibility allows generalist bacteria to become dominant in a frequently disturbed ecosystem.</title>
        <authorList>
            <person name="Chen Y.-J."/>
            <person name="Leung P.M."/>
            <person name="Bay S.K."/>
            <person name="Hugenholtz P."/>
            <person name="Kessler A.J."/>
            <person name="Shelley G."/>
            <person name="Waite D.W."/>
            <person name="Cook P.L."/>
            <person name="Greening C."/>
        </authorList>
    </citation>
    <scope>NUCLEOTIDE SEQUENCE [LARGE SCALE GENOMIC DNA]</scope>
    <source>
        <strain evidence="2">SS_bin_28</strain>
    </source>
</reference>
<dbReference type="Proteomes" id="UP000547674">
    <property type="component" value="Unassembled WGS sequence"/>
</dbReference>
<feature type="chain" id="PRO_5030569703" description="Peptidase S9" evidence="1">
    <location>
        <begin position="26"/>
        <end position="410"/>
    </location>
</feature>
<organism evidence="2 3">
    <name type="scientific">Eiseniibacteriota bacterium</name>
    <dbReference type="NCBI Taxonomy" id="2212470"/>
    <lineage>
        <taxon>Bacteria</taxon>
        <taxon>Candidatus Eiseniibacteriota</taxon>
    </lineage>
</organism>
<name>A0A7Y2EFV7_UNCEI</name>
<dbReference type="EMBL" id="JABDJR010000468">
    <property type="protein sequence ID" value="NNF07393.1"/>
    <property type="molecule type" value="Genomic_DNA"/>
</dbReference>
<evidence type="ECO:0000256" key="1">
    <source>
        <dbReference type="SAM" id="SignalP"/>
    </source>
</evidence>
<feature type="non-terminal residue" evidence="2">
    <location>
        <position position="410"/>
    </location>
</feature>
<keyword evidence="1" id="KW-0732">Signal</keyword>
<accession>A0A7Y2EFV7</accession>
<proteinExistence type="predicted"/>
<dbReference type="InterPro" id="IPR011042">
    <property type="entry name" value="6-blade_b-propeller_TolB-like"/>
</dbReference>
<dbReference type="SUPFAM" id="SSF69304">
    <property type="entry name" value="Tricorn protease N-terminal domain"/>
    <property type="match status" value="1"/>
</dbReference>
<protein>
    <recommendedName>
        <fullName evidence="4">Peptidase S9</fullName>
    </recommendedName>
</protein>
<evidence type="ECO:0000313" key="3">
    <source>
        <dbReference type="Proteomes" id="UP000547674"/>
    </source>
</evidence>
<evidence type="ECO:0000313" key="2">
    <source>
        <dbReference type="EMBL" id="NNF07393.1"/>
    </source>
</evidence>